<dbReference type="Proteomes" id="UP000324897">
    <property type="component" value="Unassembled WGS sequence"/>
</dbReference>
<gene>
    <name evidence="4" type="ORF">EJB05_53787</name>
</gene>
<evidence type="ECO:0000259" key="3">
    <source>
        <dbReference type="Pfam" id="PF07732"/>
    </source>
</evidence>
<dbReference type="SUPFAM" id="SSF49503">
    <property type="entry name" value="Cupredoxins"/>
    <property type="match status" value="1"/>
</dbReference>
<dbReference type="PANTHER" id="PTHR11709">
    <property type="entry name" value="MULTI-COPPER OXIDASE"/>
    <property type="match status" value="1"/>
</dbReference>
<feature type="signal peptide" evidence="2">
    <location>
        <begin position="1"/>
        <end position="24"/>
    </location>
</feature>
<evidence type="ECO:0000256" key="2">
    <source>
        <dbReference type="SAM" id="SignalP"/>
    </source>
</evidence>
<feature type="non-terminal residue" evidence="4">
    <location>
        <position position="1"/>
    </location>
</feature>
<feature type="chain" id="PRO_5023872389" description="Plastocyanin-like domain-containing protein" evidence="2">
    <location>
        <begin position="25"/>
        <end position="84"/>
    </location>
</feature>
<evidence type="ECO:0000313" key="5">
    <source>
        <dbReference type="Proteomes" id="UP000324897"/>
    </source>
</evidence>
<comment type="similarity">
    <text evidence="1">Belongs to the multicopper oxidase family.</text>
</comment>
<dbReference type="Gene3D" id="2.60.40.420">
    <property type="entry name" value="Cupredoxins - blue copper proteins"/>
    <property type="match status" value="1"/>
</dbReference>
<evidence type="ECO:0000256" key="1">
    <source>
        <dbReference type="ARBA" id="ARBA00010609"/>
    </source>
</evidence>
<keyword evidence="2" id="KW-0732">Signal</keyword>
<dbReference type="GO" id="GO:0005507">
    <property type="term" value="F:copper ion binding"/>
    <property type="evidence" value="ECO:0007669"/>
    <property type="project" value="InterPro"/>
</dbReference>
<feature type="domain" description="Plastocyanin-like" evidence="3">
    <location>
        <begin position="34"/>
        <end position="84"/>
    </location>
</feature>
<keyword evidence="5" id="KW-1185">Reference proteome</keyword>
<dbReference type="InterPro" id="IPR045087">
    <property type="entry name" value="Cu-oxidase_fam"/>
</dbReference>
<dbReference type="InterPro" id="IPR008972">
    <property type="entry name" value="Cupredoxin"/>
</dbReference>
<dbReference type="InterPro" id="IPR011707">
    <property type="entry name" value="Cu-oxidase-like_N"/>
</dbReference>
<dbReference type="GO" id="GO:0016491">
    <property type="term" value="F:oxidoreductase activity"/>
    <property type="evidence" value="ECO:0007669"/>
    <property type="project" value="TreeGrafter"/>
</dbReference>
<dbReference type="PANTHER" id="PTHR11709:SF356">
    <property type="entry name" value="LACCASE"/>
    <property type="match status" value="1"/>
</dbReference>
<proteinExistence type="inferred from homology"/>
<sequence length="84" mass="9001">MAAAALAAAIFFFLSAMSQQVADAAAIVEHTFVVTQMNLTHLCKETLVTVVNGQFPGPVIEVNEGDLVAVHVVNRSPNNITIHW</sequence>
<comment type="caution">
    <text evidence="4">The sequence shown here is derived from an EMBL/GenBank/DDBJ whole genome shotgun (WGS) entry which is preliminary data.</text>
</comment>
<name>A0A5J9SP82_9POAL</name>
<dbReference type="Gramene" id="TVU00796">
    <property type="protein sequence ID" value="TVU00796"/>
    <property type="gene ID" value="EJB05_53787"/>
</dbReference>
<protein>
    <recommendedName>
        <fullName evidence="3">Plastocyanin-like domain-containing protein</fullName>
    </recommendedName>
</protein>
<reference evidence="4 5" key="1">
    <citation type="journal article" date="2019" name="Sci. Rep.">
        <title>A high-quality genome of Eragrostis curvula grass provides insights into Poaceae evolution and supports new strategies to enhance forage quality.</title>
        <authorList>
            <person name="Carballo J."/>
            <person name="Santos B.A.C.M."/>
            <person name="Zappacosta D."/>
            <person name="Garbus I."/>
            <person name="Selva J.P."/>
            <person name="Gallo C.A."/>
            <person name="Diaz A."/>
            <person name="Albertini E."/>
            <person name="Caccamo M."/>
            <person name="Echenique V."/>
        </authorList>
    </citation>
    <scope>NUCLEOTIDE SEQUENCE [LARGE SCALE GENOMIC DNA]</scope>
    <source>
        <strain evidence="5">cv. Victoria</strain>
        <tissue evidence="4">Leaf</tissue>
    </source>
</reference>
<accession>A0A5J9SP82</accession>
<dbReference type="OrthoDB" id="2121828at2759"/>
<dbReference type="EMBL" id="RWGY01000545">
    <property type="protein sequence ID" value="TVU00796.1"/>
    <property type="molecule type" value="Genomic_DNA"/>
</dbReference>
<dbReference type="Pfam" id="PF07732">
    <property type="entry name" value="Cu-oxidase_3"/>
    <property type="match status" value="1"/>
</dbReference>
<evidence type="ECO:0000313" key="4">
    <source>
        <dbReference type="EMBL" id="TVU00796.1"/>
    </source>
</evidence>
<dbReference type="AlphaFoldDB" id="A0A5J9SP82"/>
<organism evidence="4 5">
    <name type="scientific">Eragrostis curvula</name>
    <name type="common">weeping love grass</name>
    <dbReference type="NCBI Taxonomy" id="38414"/>
    <lineage>
        <taxon>Eukaryota</taxon>
        <taxon>Viridiplantae</taxon>
        <taxon>Streptophyta</taxon>
        <taxon>Embryophyta</taxon>
        <taxon>Tracheophyta</taxon>
        <taxon>Spermatophyta</taxon>
        <taxon>Magnoliopsida</taxon>
        <taxon>Liliopsida</taxon>
        <taxon>Poales</taxon>
        <taxon>Poaceae</taxon>
        <taxon>PACMAD clade</taxon>
        <taxon>Chloridoideae</taxon>
        <taxon>Eragrostideae</taxon>
        <taxon>Eragrostidinae</taxon>
        <taxon>Eragrostis</taxon>
    </lineage>
</organism>